<dbReference type="Gene3D" id="1.25.10.10">
    <property type="entry name" value="Leucine-rich Repeat Variant"/>
    <property type="match status" value="2"/>
</dbReference>
<dbReference type="GO" id="GO:0016567">
    <property type="term" value="P:protein ubiquitination"/>
    <property type="evidence" value="ECO:0007669"/>
    <property type="project" value="UniProtKB-UniPathway"/>
</dbReference>
<evidence type="ECO:0000256" key="1">
    <source>
        <dbReference type="ARBA" id="ARBA00000900"/>
    </source>
</evidence>
<sequence length="989" mass="111269">MDIGCYFQRTNPVIMELLTSDYSPPNATQILKSLSEKVVHAKFLIGKCSNQVSSVPDPEVSSIIEQLTGVIRNIGESLNLIPSSVFDDQEYAEIAVRSISREMKDAHFEISHNQIQVSEVKKSQLQFPPFELAVLKLESTGTDLYTVDQVSTEVSQSFDMPNTINFLSGRDYSGQRNHDSSSSESSKTIPRLAEYMEPLYETFFCPLTKDIMNDPVTVANGVTYERRAITEWFKKLGDTAEDVVCPTTGEKLVTTDLNTNIALKTTIQEWTERNEAARIKVTWAALSLCSSDIMIIEALKDLQYLCRKKPYTKVQVRKIGVLPLLSQLIIHKDKKVRCMTLATLQLLIENDDEAKDMIAKKKTITIIITMLSSNHLPERHASLSLLLELSTSELLCEKIGSIAGAILMLITIKFNQSLDVFTAESANKILRNLEKSPKNIKCMAENGLLEPLLNHLIDGSEDMQMQMGAYLGVIVLGHDSETYVAERASSTLIKMVQREKSLTRKVAFNGLAKISSYQRNSNTLVEAGIVPIMMEEMFTRKIDNGRLNSKKESVAILPNLLDSGILLENIKVNTNGHTMTSHYFVYNLIELLRNSTSDEVCINLIKIFHCLIKYPKSTSTVVSAIKETDASYTLIEFLDSPSEELGIETLKLLLTLTTYMGHTLADRLCNTKGQPENLIKIPPETAQLTEKIVIAAKFLALLPHHNLPLNLALLYTGRIPAVIQIINEIQISGTRTSRFTNLYLEGLVGILVRFTTMLYERQILQLASSCNFTLVLRRLLTRGTSDEVQRLSAIGLEKLSVQSITLSKPPQIKRTKFMKLFYIPRLLLFLTKQKQKKIQVCSVHKGVCSSETTFCLVDANAVERLLACLYHENDEVVEAALSAITTLLDDKVDVEMSVNMLNEMNIVKHVLSVLKEQKQQEGLWQKSFLIIEKFLMKGGNRSNSDISQDRFLPSTLVNAFHHGDELTKQMAEKILRHMKKIPYYSSEFV</sequence>
<name>A0A4Y7IYB8_PAPSO</name>
<dbReference type="SMART" id="SM00504">
    <property type="entry name" value="Ubox"/>
    <property type="match status" value="1"/>
</dbReference>
<dbReference type="SUPFAM" id="SSF48371">
    <property type="entry name" value="ARM repeat"/>
    <property type="match status" value="2"/>
</dbReference>
<feature type="domain" description="U-box" evidence="6">
    <location>
        <begin position="198"/>
        <end position="277"/>
    </location>
</feature>
<dbReference type="SUPFAM" id="SSF57850">
    <property type="entry name" value="RING/U-box"/>
    <property type="match status" value="1"/>
</dbReference>
<dbReference type="SMART" id="SM00185">
    <property type="entry name" value="ARM"/>
    <property type="match status" value="5"/>
</dbReference>
<dbReference type="InterPro" id="IPR003613">
    <property type="entry name" value="Ubox_domain"/>
</dbReference>
<evidence type="ECO:0000256" key="3">
    <source>
        <dbReference type="ARBA" id="ARBA00012483"/>
    </source>
</evidence>
<dbReference type="InterPro" id="IPR013083">
    <property type="entry name" value="Znf_RING/FYVE/PHD"/>
</dbReference>
<dbReference type="InterPro" id="IPR052608">
    <property type="entry name" value="U-box_domain_protein"/>
</dbReference>
<evidence type="ECO:0000256" key="5">
    <source>
        <dbReference type="SAM" id="MobiDB-lite"/>
    </source>
</evidence>
<dbReference type="UniPathway" id="UPA00143"/>
<evidence type="ECO:0000256" key="4">
    <source>
        <dbReference type="ARBA" id="ARBA00022679"/>
    </source>
</evidence>
<dbReference type="PANTHER" id="PTHR45958">
    <property type="entry name" value="RING-TYPE E3 UBIQUITIN TRANSFERASE"/>
    <property type="match status" value="1"/>
</dbReference>
<feature type="region of interest" description="Disordered" evidence="5">
    <location>
        <begin position="169"/>
        <end position="188"/>
    </location>
</feature>
<proteinExistence type="predicted"/>
<dbReference type="PROSITE" id="PS51698">
    <property type="entry name" value="U_BOX"/>
    <property type="match status" value="1"/>
</dbReference>
<dbReference type="OMA" id="NEPMNSK"/>
<organism evidence="7 8">
    <name type="scientific">Papaver somniferum</name>
    <name type="common">Opium poppy</name>
    <dbReference type="NCBI Taxonomy" id="3469"/>
    <lineage>
        <taxon>Eukaryota</taxon>
        <taxon>Viridiplantae</taxon>
        <taxon>Streptophyta</taxon>
        <taxon>Embryophyta</taxon>
        <taxon>Tracheophyta</taxon>
        <taxon>Spermatophyta</taxon>
        <taxon>Magnoliopsida</taxon>
        <taxon>Ranunculales</taxon>
        <taxon>Papaveraceae</taxon>
        <taxon>Papaveroideae</taxon>
        <taxon>Papaver</taxon>
    </lineage>
</organism>
<dbReference type="GO" id="GO:0061630">
    <property type="term" value="F:ubiquitin protein ligase activity"/>
    <property type="evidence" value="ECO:0007669"/>
    <property type="project" value="UniProtKB-EC"/>
</dbReference>
<evidence type="ECO:0000313" key="7">
    <source>
        <dbReference type="EMBL" id="RZC52415.1"/>
    </source>
</evidence>
<evidence type="ECO:0000256" key="2">
    <source>
        <dbReference type="ARBA" id="ARBA00004906"/>
    </source>
</evidence>
<comment type="pathway">
    <text evidence="2">Protein modification; protein ubiquitination.</text>
</comment>
<evidence type="ECO:0000313" key="8">
    <source>
        <dbReference type="Proteomes" id="UP000316621"/>
    </source>
</evidence>
<dbReference type="AlphaFoldDB" id="A0A4Y7IYB8"/>
<dbReference type="Proteomes" id="UP000316621">
    <property type="component" value="Chromosome 2"/>
</dbReference>
<reference evidence="7 8" key="1">
    <citation type="journal article" date="2018" name="Science">
        <title>The opium poppy genome and morphinan production.</title>
        <authorList>
            <person name="Guo L."/>
            <person name="Winzer T."/>
            <person name="Yang X."/>
            <person name="Li Y."/>
            <person name="Ning Z."/>
            <person name="He Z."/>
            <person name="Teodor R."/>
            <person name="Lu Y."/>
            <person name="Bowser T.A."/>
            <person name="Graham I.A."/>
            <person name="Ye K."/>
        </authorList>
    </citation>
    <scope>NUCLEOTIDE SEQUENCE [LARGE SCALE GENOMIC DNA]</scope>
    <source>
        <strain evidence="8">cv. HN1</strain>
        <tissue evidence="7">Leaves</tissue>
    </source>
</reference>
<keyword evidence="8" id="KW-1185">Reference proteome</keyword>
<keyword evidence="4" id="KW-0808">Transferase</keyword>
<dbReference type="InterPro" id="IPR000225">
    <property type="entry name" value="Armadillo"/>
</dbReference>
<dbReference type="Pfam" id="PF04564">
    <property type="entry name" value="U-box"/>
    <property type="match status" value="1"/>
</dbReference>
<evidence type="ECO:0000259" key="6">
    <source>
        <dbReference type="PROSITE" id="PS51698"/>
    </source>
</evidence>
<comment type="catalytic activity">
    <reaction evidence="1">
        <text>S-ubiquitinyl-[E2 ubiquitin-conjugating enzyme]-L-cysteine + [acceptor protein]-L-lysine = [E2 ubiquitin-conjugating enzyme]-L-cysteine + N(6)-ubiquitinyl-[acceptor protein]-L-lysine.</text>
        <dbReference type="EC" id="2.3.2.27"/>
    </reaction>
</comment>
<dbReference type="CDD" id="cd16664">
    <property type="entry name" value="RING-Ubox_PUB"/>
    <property type="match status" value="1"/>
</dbReference>
<dbReference type="InterPro" id="IPR045210">
    <property type="entry name" value="RING-Ubox_PUB"/>
</dbReference>
<gene>
    <name evidence="7" type="ORF">C5167_020849</name>
</gene>
<dbReference type="Pfam" id="PF00514">
    <property type="entry name" value="Arm"/>
    <property type="match status" value="1"/>
</dbReference>
<dbReference type="InterPro" id="IPR011989">
    <property type="entry name" value="ARM-like"/>
</dbReference>
<dbReference type="Gene3D" id="3.30.40.10">
    <property type="entry name" value="Zinc/RING finger domain, C3HC4 (zinc finger)"/>
    <property type="match status" value="1"/>
</dbReference>
<dbReference type="EC" id="2.3.2.27" evidence="3"/>
<dbReference type="EMBL" id="CM010716">
    <property type="protein sequence ID" value="RZC52415.1"/>
    <property type="molecule type" value="Genomic_DNA"/>
</dbReference>
<dbReference type="InterPro" id="IPR016024">
    <property type="entry name" value="ARM-type_fold"/>
</dbReference>
<dbReference type="Gramene" id="RZC52415">
    <property type="protein sequence ID" value="RZC52415"/>
    <property type="gene ID" value="C5167_020849"/>
</dbReference>
<dbReference type="PANTHER" id="PTHR45958:SF4">
    <property type="entry name" value="U-BOX DOMAIN-CONTAINING PROTEIN 42-RELATED"/>
    <property type="match status" value="1"/>
</dbReference>
<protein>
    <recommendedName>
        <fullName evidence="3">RING-type E3 ubiquitin transferase</fullName>
        <ecNumber evidence="3">2.3.2.27</ecNumber>
    </recommendedName>
</protein>
<accession>A0A4Y7IYB8</accession>
<dbReference type="STRING" id="3469.A0A4Y7IYB8"/>